<dbReference type="AlphaFoldDB" id="A0AAV4Q5F3"/>
<accession>A0AAV4Q5F3</accession>
<reference evidence="2 3" key="1">
    <citation type="submission" date="2021-06" db="EMBL/GenBank/DDBJ databases">
        <title>Caerostris extrusa draft genome.</title>
        <authorList>
            <person name="Kono N."/>
            <person name="Arakawa K."/>
        </authorList>
    </citation>
    <scope>NUCLEOTIDE SEQUENCE [LARGE SCALE GENOMIC DNA]</scope>
</reference>
<evidence type="ECO:0000313" key="3">
    <source>
        <dbReference type="Proteomes" id="UP001054945"/>
    </source>
</evidence>
<dbReference type="Proteomes" id="UP001054945">
    <property type="component" value="Unassembled WGS sequence"/>
</dbReference>
<feature type="compositionally biased region" description="Polar residues" evidence="1">
    <location>
        <begin position="1"/>
        <end position="16"/>
    </location>
</feature>
<name>A0AAV4Q5F3_CAEEX</name>
<organism evidence="2 3">
    <name type="scientific">Caerostris extrusa</name>
    <name type="common">Bark spider</name>
    <name type="synonym">Caerostris bankana</name>
    <dbReference type="NCBI Taxonomy" id="172846"/>
    <lineage>
        <taxon>Eukaryota</taxon>
        <taxon>Metazoa</taxon>
        <taxon>Ecdysozoa</taxon>
        <taxon>Arthropoda</taxon>
        <taxon>Chelicerata</taxon>
        <taxon>Arachnida</taxon>
        <taxon>Araneae</taxon>
        <taxon>Araneomorphae</taxon>
        <taxon>Entelegynae</taxon>
        <taxon>Araneoidea</taxon>
        <taxon>Araneidae</taxon>
        <taxon>Caerostris</taxon>
    </lineage>
</organism>
<dbReference type="EMBL" id="BPLR01005566">
    <property type="protein sequence ID" value="GIY03341.1"/>
    <property type="molecule type" value="Genomic_DNA"/>
</dbReference>
<evidence type="ECO:0000256" key="1">
    <source>
        <dbReference type="SAM" id="MobiDB-lite"/>
    </source>
</evidence>
<keyword evidence="3" id="KW-1185">Reference proteome</keyword>
<feature type="region of interest" description="Disordered" evidence="1">
    <location>
        <begin position="1"/>
        <end position="30"/>
    </location>
</feature>
<comment type="caution">
    <text evidence="2">The sequence shown here is derived from an EMBL/GenBank/DDBJ whole genome shotgun (WGS) entry which is preliminary data.</text>
</comment>
<evidence type="ECO:0000313" key="2">
    <source>
        <dbReference type="EMBL" id="GIY03341.1"/>
    </source>
</evidence>
<proteinExistence type="predicted"/>
<sequence length="80" mass="9069">MTLVSQSLAQTNSAKPSSRDRIGLGKKRQEKTNYITTNSMKPWLHLAIFNRDKYATLQLASRTLCEFITIISSILQLTKP</sequence>
<gene>
    <name evidence="2" type="ORF">CEXT_353101</name>
</gene>
<protein>
    <submittedName>
        <fullName evidence="2">Uncharacterized protein</fullName>
    </submittedName>
</protein>